<dbReference type="Gene3D" id="1.10.3480.10">
    <property type="entry name" value="TorD-like"/>
    <property type="match status" value="1"/>
</dbReference>
<sequence length="232" mass="27664">MKNRELDSARALYYGFFSLAFSFIENRENFQKLVEMITYLSKSPIEENSKSAFENIENFLKKENAQELLLDENNNIFFSPSTTFIPMTASFYMEDRDDGKKRVEMTNIVLKSKFRRDSQNFKEAEDHICFIFSFLQKLLNDENEDEIILEVFSNILNGMIDEFIESLHSHECSEFYKDIAVLLKVFIELERALLNVKKVEKVEHRVQQKIFHKEKKEFRKRAKRDFEEVTSL</sequence>
<dbReference type="InterPro" id="IPR020945">
    <property type="entry name" value="DMSO/NO3_reduct_chaperone"/>
</dbReference>
<dbReference type="InterPro" id="IPR050289">
    <property type="entry name" value="TorD/DmsD_chaperones"/>
</dbReference>
<organism evidence="2 3">
    <name type="scientific">Halarcobacter ebronensis</name>
    <dbReference type="NCBI Taxonomy" id="1462615"/>
    <lineage>
        <taxon>Bacteria</taxon>
        <taxon>Pseudomonadati</taxon>
        <taxon>Campylobacterota</taxon>
        <taxon>Epsilonproteobacteria</taxon>
        <taxon>Campylobacterales</taxon>
        <taxon>Arcobacteraceae</taxon>
        <taxon>Halarcobacter</taxon>
    </lineage>
</organism>
<evidence type="ECO:0008006" key="4">
    <source>
        <dbReference type="Google" id="ProtNLM"/>
    </source>
</evidence>
<dbReference type="SUPFAM" id="SSF89155">
    <property type="entry name" value="TorD-like"/>
    <property type="match status" value="1"/>
</dbReference>
<dbReference type="PANTHER" id="PTHR34227:SF1">
    <property type="entry name" value="DIMETHYL SULFOXIDE REDUCTASE CHAPERONE-RELATED"/>
    <property type="match status" value="1"/>
</dbReference>
<dbReference type="PANTHER" id="PTHR34227">
    <property type="entry name" value="CHAPERONE PROTEIN YCDY"/>
    <property type="match status" value="1"/>
</dbReference>
<dbReference type="RefSeq" id="WP_128982958.1">
    <property type="nucleotide sequence ID" value="NZ_PDKJ01000016.1"/>
</dbReference>
<evidence type="ECO:0000313" key="2">
    <source>
        <dbReference type="EMBL" id="RXJ66312.1"/>
    </source>
</evidence>
<evidence type="ECO:0000256" key="1">
    <source>
        <dbReference type="ARBA" id="ARBA00023186"/>
    </source>
</evidence>
<dbReference type="Pfam" id="PF02613">
    <property type="entry name" value="Nitrate_red_del"/>
    <property type="match status" value="1"/>
</dbReference>
<dbReference type="EMBL" id="PDKJ01000016">
    <property type="protein sequence ID" value="RXJ66312.1"/>
    <property type="molecule type" value="Genomic_DNA"/>
</dbReference>
<name>A0A4Q0Y7X7_9BACT</name>
<dbReference type="AlphaFoldDB" id="A0A4Q0Y7X7"/>
<keyword evidence="1" id="KW-0143">Chaperone</keyword>
<comment type="caution">
    <text evidence="2">The sequence shown here is derived from an EMBL/GenBank/DDBJ whole genome shotgun (WGS) entry which is preliminary data.</text>
</comment>
<proteinExistence type="predicted"/>
<gene>
    <name evidence="2" type="ORF">CRV08_13360</name>
</gene>
<dbReference type="InterPro" id="IPR036411">
    <property type="entry name" value="TorD-like_sf"/>
</dbReference>
<evidence type="ECO:0000313" key="3">
    <source>
        <dbReference type="Proteomes" id="UP000290172"/>
    </source>
</evidence>
<reference evidence="2 3" key="1">
    <citation type="submission" date="2017-10" db="EMBL/GenBank/DDBJ databases">
        <title>Genomics of the genus Arcobacter.</title>
        <authorList>
            <person name="Perez-Cataluna A."/>
            <person name="Figueras M.J."/>
        </authorList>
    </citation>
    <scope>NUCLEOTIDE SEQUENCE [LARGE SCALE GENOMIC DNA]</scope>
    <source>
        <strain evidence="2 3">CECT 8993</strain>
    </source>
</reference>
<accession>A0A4Q0Y7X7</accession>
<protein>
    <recommendedName>
        <fullName evidence="4">Formate dehydrogenase-specific chaperone</fullName>
    </recommendedName>
</protein>
<dbReference type="Proteomes" id="UP000290172">
    <property type="component" value="Unassembled WGS sequence"/>
</dbReference>